<sequence>MLCHRKRTARELREMAWDQWMSSPTIRGGRGSPFACRSCFPEGESVPVCEECSRPLARGVLSPAAQLHSRLGCEHVFPDELKGLTSVEKLIALNSCYRYPKHVKGHITVFPNDVQGLVAKRPGSRGLSGLLSVRRSVVVRALAWLKENNPLYGEVEIDTAEMDSWGAPPYGVPAVVCERLERIEPSALERTRTAQVMPPLDRAMDEEGAAEIDEIFAALRQAAGPWRIQNGPTKASKTKATKTDNSAKPKKTAAVGTSQEAKELYADTLKALDKRVDELDKKVRIMSGNSAAITTSSYATSIRKHMGAVKKLVAMDTTLAFNLLLSMLMHHTLTSTPPARCAAPHATTAFRLSSCWTRHFCR</sequence>
<accession>A0A9P8N1Y2</accession>
<keyword evidence="4" id="KW-0547">Nucleotide-binding</keyword>
<feature type="coiled-coil region" evidence="1">
    <location>
        <begin position="262"/>
        <end position="289"/>
    </location>
</feature>
<evidence type="ECO:0000256" key="1">
    <source>
        <dbReference type="SAM" id="Coils"/>
    </source>
</evidence>
<gene>
    <name evidence="4" type="ORF">HRG_03380</name>
</gene>
<dbReference type="Proteomes" id="UP000824596">
    <property type="component" value="Unassembled WGS sequence"/>
</dbReference>
<dbReference type="OrthoDB" id="3067952at2759"/>
<proteinExistence type="predicted"/>
<comment type="caution">
    <text evidence="4">The sequence shown here is derived from an EMBL/GenBank/DDBJ whole genome shotgun (WGS) entry which is preliminary data.</text>
</comment>
<dbReference type="GO" id="GO:0004386">
    <property type="term" value="F:helicase activity"/>
    <property type="evidence" value="ECO:0007669"/>
    <property type="project" value="UniProtKB-KW"/>
</dbReference>
<keyword evidence="1" id="KW-0175">Coiled coil</keyword>
<dbReference type="EMBL" id="JAIZPD010000003">
    <property type="protein sequence ID" value="KAH0965364.1"/>
    <property type="molecule type" value="Genomic_DNA"/>
</dbReference>
<keyword evidence="4" id="KW-0067">ATP-binding</keyword>
<feature type="region of interest" description="Disordered" evidence="2">
    <location>
        <begin position="227"/>
        <end position="257"/>
    </location>
</feature>
<evidence type="ECO:0000259" key="3">
    <source>
        <dbReference type="Pfam" id="PF20209"/>
    </source>
</evidence>
<organism evidence="4 5">
    <name type="scientific">Hirsutella rhossiliensis</name>
    <dbReference type="NCBI Taxonomy" id="111463"/>
    <lineage>
        <taxon>Eukaryota</taxon>
        <taxon>Fungi</taxon>
        <taxon>Dikarya</taxon>
        <taxon>Ascomycota</taxon>
        <taxon>Pezizomycotina</taxon>
        <taxon>Sordariomycetes</taxon>
        <taxon>Hypocreomycetidae</taxon>
        <taxon>Hypocreales</taxon>
        <taxon>Ophiocordycipitaceae</taxon>
        <taxon>Hirsutella</taxon>
    </lineage>
</organism>
<dbReference type="AlphaFoldDB" id="A0A9P8N1Y2"/>
<feature type="domain" description="DUF6570" evidence="3">
    <location>
        <begin position="122"/>
        <end position="163"/>
    </location>
</feature>
<keyword evidence="4" id="KW-0347">Helicase</keyword>
<reference evidence="4" key="1">
    <citation type="submission" date="2021-09" db="EMBL/GenBank/DDBJ databases">
        <title>A high-quality genome of the endoparasitic fungus Hirsutella rhossiliensis with a comparison of Hirsutella genomes reveals transposable elements contributing to genome size variation.</title>
        <authorList>
            <person name="Lin R."/>
            <person name="Jiao Y."/>
            <person name="Sun X."/>
            <person name="Ling J."/>
            <person name="Xie B."/>
            <person name="Cheng X."/>
        </authorList>
    </citation>
    <scope>NUCLEOTIDE SEQUENCE</scope>
    <source>
        <strain evidence="4">HR02</strain>
    </source>
</reference>
<dbReference type="GeneID" id="68352509"/>
<evidence type="ECO:0000313" key="4">
    <source>
        <dbReference type="EMBL" id="KAH0965364.1"/>
    </source>
</evidence>
<name>A0A9P8N1Y2_9HYPO</name>
<protein>
    <submittedName>
        <fullName evidence="4">ATP-dependent DNA helicase PIF1</fullName>
    </submittedName>
</protein>
<dbReference type="InterPro" id="IPR046700">
    <property type="entry name" value="DUF6570"/>
</dbReference>
<dbReference type="RefSeq" id="XP_044722877.1">
    <property type="nucleotide sequence ID" value="XM_044861851.1"/>
</dbReference>
<dbReference type="Pfam" id="PF20209">
    <property type="entry name" value="DUF6570"/>
    <property type="match status" value="1"/>
</dbReference>
<evidence type="ECO:0000313" key="5">
    <source>
        <dbReference type="Proteomes" id="UP000824596"/>
    </source>
</evidence>
<keyword evidence="4" id="KW-0378">Hydrolase</keyword>
<keyword evidence="5" id="KW-1185">Reference proteome</keyword>
<evidence type="ECO:0000256" key="2">
    <source>
        <dbReference type="SAM" id="MobiDB-lite"/>
    </source>
</evidence>